<dbReference type="AlphaFoldDB" id="A0A2K4WUI8"/>
<evidence type="ECO:0000313" key="2">
    <source>
        <dbReference type="Proteomes" id="UP000238095"/>
    </source>
</evidence>
<accession>A0A2K4WUI8</accession>
<name>A0A2K4WUI8_PSESX</name>
<sequence length="54" mass="5418">MNTASIIYLLTAVLGFALAVAGVYVLLGVGWALLAAASSCFVSAAFIRRGLTGG</sequence>
<dbReference type="RefSeq" id="WP_099456466.1">
    <property type="nucleotide sequence ID" value="NZ_LT963409.1"/>
</dbReference>
<organism evidence="1 2">
    <name type="scientific">Pseudomonas syringae</name>
    <dbReference type="NCBI Taxonomy" id="317"/>
    <lineage>
        <taxon>Bacteria</taxon>
        <taxon>Pseudomonadati</taxon>
        <taxon>Pseudomonadota</taxon>
        <taxon>Gammaproteobacteria</taxon>
        <taxon>Pseudomonadales</taxon>
        <taxon>Pseudomonadaceae</taxon>
        <taxon>Pseudomonas</taxon>
    </lineage>
</organism>
<dbReference type="Proteomes" id="UP000238095">
    <property type="component" value="Chromosome 1"/>
</dbReference>
<proteinExistence type="predicted"/>
<evidence type="ECO:0000313" key="1">
    <source>
        <dbReference type="EMBL" id="SOS39538.1"/>
    </source>
</evidence>
<reference evidence="1 2" key="1">
    <citation type="submission" date="2017-11" db="EMBL/GenBank/DDBJ databases">
        <authorList>
            <person name="Han C.G."/>
        </authorList>
    </citation>
    <scope>NUCLEOTIDE SEQUENCE [LARGE SCALE GENOMIC DNA]</scope>
    <source>
        <strain evidence="1">CFBP3840</strain>
    </source>
</reference>
<protein>
    <submittedName>
        <fullName evidence="1">Putative membrane protein</fullName>
    </submittedName>
</protein>
<dbReference type="EMBL" id="LT963409">
    <property type="protein sequence ID" value="SOS39538.1"/>
    <property type="molecule type" value="Genomic_DNA"/>
</dbReference>
<gene>
    <name evidence="1" type="ORF">CFBP3840_02492</name>
</gene>